<comment type="caution">
    <text evidence="1">The sequence shown here is derived from an EMBL/GenBank/DDBJ whole genome shotgun (WGS) entry which is preliminary data.</text>
</comment>
<protein>
    <submittedName>
        <fullName evidence="1">Uncharacterized protein</fullName>
    </submittedName>
</protein>
<accession>A0ACC1MKS2</accession>
<evidence type="ECO:0000313" key="2">
    <source>
        <dbReference type="Proteomes" id="UP001143910"/>
    </source>
</evidence>
<reference evidence="1" key="1">
    <citation type="submission" date="2022-08" db="EMBL/GenBank/DDBJ databases">
        <title>Genome Sequence of Lecanicillium fungicola.</title>
        <authorList>
            <person name="Buettner E."/>
        </authorList>
    </citation>
    <scope>NUCLEOTIDE SEQUENCE</scope>
    <source>
        <strain evidence="1">Babe33</strain>
    </source>
</reference>
<evidence type="ECO:0000313" key="1">
    <source>
        <dbReference type="EMBL" id="KAJ2967530.1"/>
    </source>
</evidence>
<sequence length="235" mass="25860">MADNIGQKDAPAAVVEDSTSAQEHHGIERRATIGIPAIRVRHHTPIMAYYNRMSYAYWIQAVIAIIIVALAATLFGKPVRDKTGRHSVFSHIHGVPAAAGILDMAVGGCSLLASFVRPWPRRLSSHKPNSIFIALSVIMTLAWLATVVLGFFVIGKGRDEVNREAVGSLPDGGFTRSEIFAILWPRLLATSILALISLLLQLVQGVQVWRLVSLQFTDAEREAAKQVLFRIKYKK</sequence>
<keyword evidence="2" id="KW-1185">Reference proteome</keyword>
<organism evidence="1 2">
    <name type="scientific">Zarea fungicola</name>
    <dbReference type="NCBI Taxonomy" id="93591"/>
    <lineage>
        <taxon>Eukaryota</taxon>
        <taxon>Fungi</taxon>
        <taxon>Dikarya</taxon>
        <taxon>Ascomycota</taxon>
        <taxon>Pezizomycotina</taxon>
        <taxon>Sordariomycetes</taxon>
        <taxon>Hypocreomycetidae</taxon>
        <taxon>Hypocreales</taxon>
        <taxon>Cordycipitaceae</taxon>
        <taxon>Zarea</taxon>
    </lineage>
</organism>
<dbReference type="EMBL" id="JANJQO010002265">
    <property type="protein sequence ID" value="KAJ2967530.1"/>
    <property type="molecule type" value="Genomic_DNA"/>
</dbReference>
<name>A0ACC1MKS2_9HYPO</name>
<gene>
    <name evidence="1" type="ORF">NQ176_g9619</name>
</gene>
<dbReference type="Proteomes" id="UP001143910">
    <property type="component" value="Unassembled WGS sequence"/>
</dbReference>
<proteinExistence type="predicted"/>